<sequence>MIAVVSATGMTAVLGGCGTTGSSDVTLRLVAADYGDSAANGSQKYWDKLAKAYEARHPGVKIEVTVYSWNDVDRKVKDMVGAGHAPDLAQIGSYADYAAAGKLYEAGDLLSIPVQADFPAQLAEAGQWKHAQYGIPFAASTRVLFYNKTLFAQAGITTPPTTWDELAADAKALKADGVKYPYALPLGPEEAQAETMQWLLSGGGSGYTDDTGTYTIDSAQNVDTFTWLKDELVGKGLTGPVAPGNLNRATAFAAFADGQVGMLNGHPTLIRQAEKKGVKFGTVPMPARAGQSDSTASLGVADWMAAFRQNGHAEQVGEFLDYVYSEKNVLAFSREYGLLPVTTSASRAMTDSPRAQDKQLRPFLEQLPTSELYPAGKTSWAAVSAGVKEQIGTAVSPAGNPAGVLGRLQVEAATAESRAAGTG</sequence>
<evidence type="ECO:0000313" key="1">
    <source>
        <dbReference type="EMBL" id="XDQ44603.1"/>
    </source>
</evidence>
<dbReference type="AlphaFoldDB" id="A0AB39QTK1"/>
<protein>
    <submittedName>
        <fullName evidence="1">Extracellular solute-binding protein</fullName>
    </submittedName>
</protein>
<gene>
    <name evidence="1" type="ORF">AB5J52_21340</name>
</gene>
<name>A0AB39QTK1_9ACTN</name>
<dbReference type="PANTHER" id="PTHR43649">
    <property type="entry name" value="ARABINOSE-BINDING PROTEIN-RELATED"/>
    <property type="match status" value="1"/>
</dbReference>
<dbReference type="EMBL" id="CP163441">
    <property type="protein sequence ID" value="XDQ44603.1"/>
    <property type="molecule type" value="Genomic_DNA"/>
</dbReference>
<dbReference type="SUPFAM" id="SSF53850">
    <property type="entry name" value="Periplasmic binding protein-like II"/>
    <property type="match status" value="1"/>
</dbReference>
<dbReference type="Pfam" id="PF13416">
    <property type="entry name" value="SBP_bac_8"/>
    <property type="match status" value="1"/>
</dbReference>
<dbReference type="RefSeq" id="WP_369223479.1">
    <property type="nucleotide sequence ID" value="NZ_CP163441.1"/>
</dbReference>
<dbReference type="InterPro" id="IPR006059">
    <property type="entry name" value="SBP"/>
</dbReference>
<accession>A0AB39QTK1</accession>
<dbReference type="PANTHER" id="PTHR43649:SF30">
    <property type="entry name" value="ABC TRANSPORTER SUBSTRATE-BINDING PROTEIN"/>
    <property type="match status" value="1"/>
</dbReference>
<dbReference type="InterPro" id="IPR050490">
    <property type="entry name" value="Bact_solute-bd_prot1"/>
</dbReference>
<organism evidence="1">
    <name type="scientific">Streptomyces sp. R39</name>
    <dbReference type="NCBI Taxonomy" id="3238631"/>
    <lineage>
        <taxon>Bacteria</taxon>
        <taxon>Bacillati</taxon>
        <taxon>Actinomycetota</taxon>
        <taxon>Actinomycetes</taxon>
        <taxon>Kitasatosporales</taxon>
        <taxon>Streptomycetaceae</taxon>
        <taxon>Streptomyces</taxon>
    </lineage>
</organism>
<reference evidence="1" key="1">
    <citation type="submission" date="2024-07" db="EMBL/GenBank/DDBJ databases">
        <authorList>
            <person name="Yu S.T."/>
        </authorList>
    </citation>
    <scope>NUCLEOTIDE SEQUENCE</scope>
    <source>
        <strain evidence="1">R39</strain>
    </source>
</reference>
<proteinExistence type="predicted"/>
<dbReference type="Gene3D" id="3.40.190.10">
    <property type="entry name" value="Periplasmic binding protein-like II"/>
    <property type="match status" value="1"/>
</dbReference>